<dbReference type="GO" id="GO:0005654">
    <property type="term" value="C:nucleoplasm"/>
    <property type="evidence" value="ECO:0007669"/>
    <property type="project" value="UniProtKB-SubCell"/>
</dbReference>
<keyword evidence="9" id="KW-0804">Transcription</keyword>
<feature type="compositionally biased region" description="Polar residues" evidence="14">
    <location>
        <begin position="762"/>
        <end position="772"/>
    </location>
</feature>
<feature type="region of interest" description="Disordered" evidence="14">
    <location>
        <begin position="551"/>
        <end position="573"/>
    </location>
</feature>
<dbReference type="InterPro" id="IPR026516">
    <property type="entry name" value="THAP1/10"/>
</dbReference>
<evidence type="ECO:0000259" key="15">
    <source>
        <dbReference type="PROSITE" id="PS50950"/>
    </source>
</evidence>
<name>A0A8D8LZ06_9HEMI</name>
<evidence type="ECO:0000256" key="2">
    <source>
        <dbReference type="ARBA" id="ARBA00006177"/>
    </source>
</evidence>
<dbReference type="PANTHER" id="PTHR46600">
    <property type="entry name" value="THAP DOMAIN-CONTAINING"/>
    <property type="match status" value="1"/>
</dbReference>
<feature type="compositionally biased region" description="Basic and acidic residues" evidence="14">
    <location>
        <begin position="1027"/>
        <end position="1040"/>
    </location>
</feature>
<evidence type="ECO:0000256" key="10">
    <source>
        <dbReference type="ARBA" id="ARBA00023242"/>
    </source>
</evidence>
<feature type="region of interest" description="Disordered" evidence="14">
    <location>
        <begin position="930"/>
        <end position="998"/>
    </location>
</feature>
<dbReference type="InterPro" id="IPR038441">
    <property type="entry name" value="THAP_Znf_sf"/>
</dbReference>
<evidence type="ECO:0000256" key="12">
    <source>
        <dbReference type="PROSITE-ProRule" id="PRU00309"/>
    </source>
</evidence>
<evidence type="ECO:0000256" key="5">
    <source>
        <dbReference type="ARBA" id="ARBA00022833"/>
    </source>
</evidence>
<evidence type="ECO:0000256" key="1">
    <source>
        <dbReference type="ARBA" id="ARBA00004642"/>
    </source>
</evidence>
<feature type="compositionally biased region" description="Polar residues" evidence="14">
    <location>
        <begin position="838"/>
        <end position="853"/>
    </location>
</feature>
<evidence type="ECO:0000256" key="9">
    <source>
        <dbReference type="ARBA" id="ARBA00023163"/>
    </source>
</evidence>
<feature type="region of interest" description="Disordered" evidence="14">
    <location>
        <begin position="745"/>
        <end position="856"/>
    </location>
</feature>
<dbReference type="SUPFAM" id="SSF57716">
    <property type="entry name" value="Glucocorticoid receptor-like (DNA-binding domain)"/>
    <property type="match status" value="1"/>
</dbReference>
<dbReference type="Gene3D" id="6.20.210.20">
    <property type="entry name" value="THAP domain"/>
    <property type="match status" value="1"/>
</dbReference>
<comment type="subcellular location">
    <subcellularLocation>
        <location evidence="1">Nucleus</location>
        <location evidence="1">Nucleoplasm</location>
    </subcellularLocation>
</comment>
<evidence type="ECO:0000256" key="11">
    <source>
        <dbReference type="ARBA" id="ARBA00023306"/>
    </source>
</evidence>
<feature type="region of interest" description="Disordered" evidence="14">
    <location>
        <begin position="355"/>
        <end position="385"/>
    </location>
</feature>
<keyword evidence="3" id="KW-0479">Metal-binding</keyword>
<feature type="compositionally biased region" description="Basic and acidic residues" evidence="14">
    <location>
        <begin position="1093"/>
        <end position="1103"/>
    </location>
</feature>
<keyword evidence="7 13" id="KW-0175">Coiled coil</keyword>
<keyword evidence="6" id="KW-0805">Transcription regulation</keyword>
<dbReference type="GO" id="GO:0043565">
    <property type="term" value="F:sequence-specific DNA binding"/>
    <property type="evidence" value="ECO:0007669"/>
    <property type="project" value="InterPro"/>
</dbReference>
<reference evidence="16" key="1">
    <citation type="submission" date="2021-05" db="EMBL/GenBank/DDBJ databases">
        <authorList>
            <person name="Alioto T."/>
            <person name="Alioto T."/>
            <person name="Gomez Garrido J."/>
        </authorList>
    </citation>
    <scope>NUCLEOTIDE SEQUENCE</scope>
</reference>
<dbReference type="SMART" id="SM00692">
    <property type="entry name" value="DM3"/>
    <property type="match status" value="1"/>
</dbReference>
<comment type="similarity">
    <text evidence="2">Belongs to the THAP1 family.</text>
</comment>
<dbReference type="PROSITE" id="PS50950">
    <property type="entry name" value="ZF_THAP"/>
    <property type="match status" value="1"/>
</dbReference>
<protein>
    <recommendedName>
        <fullName evidence="15">THAP-type domain-containing protein</fullName>
    </recommendedName>
</protein>
<sequence length="1311" mass="146827">MGRGTIYCCVPSCLSSRVSSVHNKTVFQKDREAITFHRFPKNPERHAVWARKCFVQEIDGYYITHDNSSKRNAYVCSKHFTSDDFTETFLYGELLKYSSKKILKITAVPSLDLPDHTTPSHLKKPPIKSESDYPTHQKQLIITKSHSCPSDKSPISKKLRKLREEGQKRIAQLIKENEEIFKCSIHKVNSPACSIENCVLRPKRRKKAAYDNNNSAVNSLEDQTYCVDFGDEIESDTYTENIITLEEAHAESELYDSVANNNSSNSLSESLTCLETFKEEVVDEDSKQFVEEENSSSGNGLVKDNPSHVNDIQVLQVDKERKFLLKYCGKPTASNPNHYIVDGADFINIITEPHHGAAKQTSKRTKSAAESHHQTPGGKRLKITTREQPGNELQLNEDSSKPNNAVDVSEQFNFNTRNTSQYNLPKQKDNSVSSKQFTSSSKGDLLVRQLDLSRTALCNVHNVVACDMCMTNSIVGSNYVIESVKSEKCDFQTVPNSSNKVGGGNALIHLQVDDKIGNKQCKSLSDKRSAFQSGGGGNAAILSNPSGNYGSSYRLIRPKTNHPPPQPNPSCSNETAAVHHLVKGKSSNNLDRLKKIDQLITENNILISNLSFDSGKRKPGGGEGKYPLKALGAVQSADAGGTNNNTNNKENTVQFSPSSCSVSRFKTSVPPPLVPIGSGTLGQYEQTILEQTNVIQKLVDRVNKLEEENERLKRVELENEYLKTLLNEQGDRSLVNRDNSSAQNSLAHLGQQKKPVNEEQQETYQRESSTNLTEEHHNSRQNTTLLGGQQKRPITEQETYREQNPNQQDSAGNEQEKRSGQRGINSIDKQRQGKHVIRNQQQPKNLPQNCTPSQQEVVSAQEVVHEQEKTAQGGFRNKTVEVAFSQEVVRELESTEQGGEKIVEAISDQHDKQGKVVILMQKVRDALLSRKTQSSREVSVAVSRREKGSRTHQYSGGLEENSGQSCGQHQQGKNETQKGLKRQERVEDSSSIDCIEINEDIEQSTKKNKLEEKVEHMNVSENSGNDHNQRETSREEKKSDQVNVDDDDRLKREFDKSPKTHALLEIRTEIASEYSKIVEEILPYSSSECKEIARSNHKERSDNRNSVAINARQKGVDKFNADKSNETLPYEESSNLQRTNTNELTSDENDELNETIDESIDGDDLNQSIDDESPSNIGEHIGDTVENEQLSGGNGRHHIVENDQVLCEVDRNIEVLSEGESNTNECNVIHADCNTYVIHEELSQVDSNHILESHQIDGEIDSSNIIESHVIDGEIDSSNIIESHVIDGELDSSNIIESCFIIWPLDILYFF</sequence>
<dbReference type="EMBL" id="HBUF01044630">
    <property type="protein sequence ID" value="CAG6618994.1"/>
    <property type="molecule type" value="Transcribed_RNA"/>
</dbReference>
<dbReference type="SMART" id="SM00980">
    <property type="entry name" value="THAP"/>
    <property type="match status" value="1"/>
</dbReference>
<evidence type="ECO:0000256" key="14">
    <source>
        <dbReference type="SAM" id="MobiDB-lite"/>
    </source>
</evidence>
<evidence type="ECO:0000256" key="13">
    <source>
        <dbReference type="SAM" id="Coils"/>
    </source>
</evidence>
<keyword evidence="11" id="KW-0131">Cell cycle</keyword>
<dbReference type="InterPro" id="IPR006612">
    <property type="entry name" value="THAP_Znf"/>
</dbReference>
<feature type="region of interest" description="Disordered" evidence="14">
    <location>
        <begin position="1093"/>
        <end position="1180"/>
    </location>
</feature>
<feature type="region of interest" description="Disordered" evidence="14">
    <location>
        <begin position="416"/>
        <end position="438"/>
    </location>
</feature>
<proteinExistence type="inferred from homology"/>
<dbReference type="Pfam" id="PF05485">
    <property type="entry name" value="THAP"/>
    <property type="match status" value="1"/>
</dbReference>
<evidence type="ECO:0000256" key="3">
    <source>
        <dbReference type="ARBA" id="ARBA00022723"/>
    </source>
</evidence>
<keyword evidence="5" id="KW-0862">Zinc</keyword>
<evidence type="ECO:0000256" key="4">
    <source>
        <dbReference type="ARBA" id="ARBA00022771"/>
    </source>
</evidence>
<feature type="compositionally biased region" description="Acidic residues" evidence="14">
    <location>
        <begin position="1145"/>
        <end position="1173"/>
    </location>
</feature>
<keyword evidence="10" id="KW-0539">Nucleus</keyword>
<evidence type="ECO:0000256" key="6">
    <source>
        <dbReference type="ARBA" id="ARBA00023015"/>
    </source>
</evidence>
<feature type="coiled-coil region" evidence="13">
    <location>
        <begin position="688"/>
        <end position="725"/>
    </location>
</feature>
<evidence type="ECO:0000256" key="8">
    <source>
        <dbReference type="ARBA" id="ARBA00023125"/>
    </source>
</evidence>
<evidence type="ECO:0000313" key="16">
    <source>
        <dbReference type="EMBL" id="CAG6618994.1"/>
    </source>
</evidence>
<keyword evidence="4 12" id="KW-0863">Zinc-finger</keyword>
<evidence type="ECO:0000256" key="7">
    <source>
        <dbReference type="ARBA" id="ARBA00023054"/>
    </source>
</evidence>
<feature type="region of interest" description="Disordered" evidence="14">
    <location>
        <begin position="285"/>
        <end position="307"/>
    </location>
</feature>
<dbReference type="GO" id="GO:0008270">
    <property type="term" value="F:zinc ion binding"/>
    <property type="evidence" value="ECO:0007669"/>
    <property type="project" value="UniProtKB-KW"/>
</dbReference>
<feature type="compositionally biased region" description="Polar residues" evidence="14">
    <location>
        <begin position="802"/>
        <end position="813"/>
    </location>
</feature>
<feature type="compositionally biased region" description="Polar residues" evidence="14">
    <location>
        <begin position="961"/>
        <end position="974"/>
    </location>
</feature>
<accession>A0A8D8LZ06</accession>
<feature type="domain" description="THAP-type" evidence="15">
    <location>
        <begin position="1"/>
        <end position="112"/>
    </location>
</feature>
<feature type="region of interest" description="Disordered" evidence="14">
    <location>
        <begin position="1016"/>
        <end position="1053"/>
    </location>
</feature>
<organism evidence="16">
    <name type="scientific">Cacopsylla melanoneura</name>
    <dbReference type="NCBI Taxonomy" id="428564"/>
    <lineage>
        <taxon>Eukaryota</taxon>
        <taxon>Metazoa</taxon>
        <taxon>Ecdysozoa</taxon>
        <taxon>Arthropoda</taxon>
        <taxon>Hexapoda</taxon>
        <taxon>Insecta</taxon>
        <taxon>Pterygota</taxon>
        <taxon>Neoptera</taxon>
        <taxon>Paraneoptera</taxon>
        <taxon>Hemiptera</taxon>
        <taxon>Sternorrhyncha</taxon>
        <taxon>Psylloidea</taxon>
        <taxon>Psyllidae</taxon>
        <taxon>Psyllinae</taxon>
        <taxon>Cacopsylla</taxon>
    </lineage>
</organism>
<keyword evidence="8 12" id="KW-0238">DNA-binding</keyword>
<feature type="compositionally biased region" description="Basic and acidic residues" evidence="14">
    <location>
        <begin position="1114"/>
        <end position="1125"/>
    </location>
</feature>
<dbReference type="PANTHER" id="PTHR46600:SF1">
    <property type="entry name" value="THAP DOMAIN-CONTAINING PROTEIN 1"/>
    <property type="match status" value="1"/>
</dbReference>
<feature type="compositionally biased region" description="Basic and acidic residues" evidence="14">
    <location>
        <begin position="975"/>
        <end position="988"/>
    </location>
</feature>
<feature type="compositionally biased region" description="Polar residues" evidence="14">
    <location>
        <begin position="1132"/>
        <end position="1144"/>
    </location>
</feature>